<comment type="subcellular location">
    <subcellularLocation>
        <location evidence="1">Endomembrane system</location>
        <topology evidence="1">Multi-pass membrane protein</topology>
    </subcellularLocation>
</comment>
<proteinExistence type="predicted"/>
<name>G8QS52_SPHPG</name>
<keyword evidence="4 5" id="KW-0472">Membrane</keyword>
<evidence type="ECO:0000256" key="2">
    <source>
        <dbReference type="ARBA" id="ARBA00022692"/>
    </source>
</evidence>
<dbReference type="InterPro" id="IPR039376">
    <property type="entry name" value="Ferritin_CCC1_N"/>
</dbReference>
<dbReference type="eggNOG" id="COG1633">
    <property type="taxonomic scope" value="Bacteria"/>
</dbReference>
<evidence type="ECO:0000256" key="4">
    <source>
        <dbReference type="ARBA" id="ARBA00023136"/>
    </source>
</evidence>
<dbReference type="OrthoDB" id="9781287at2"/>
<dbReference type="Proteomes" id="UP000005632">
    <property type="component" value="Chromosome"/>
</dbReference>
<dbReference type="GO" id="GO:0012505">
    <property type="term" value="C:endomembrane system"/>
    <property type="evidence" value="ECO:0007669"/>
    <property type="project" value="UniProtKB-SubCell"/>
</dbReference>
<evidence type="ECO:0000256" key="5">
    <source>
        <dbReference type="SAM" id="Phobius"/>
    </source>
</evidence>
<evidence type="ECO:0000256" key="1">
    <source>
        <dbReference type="ARBA" id="ARBA00004127"/>
    </source>
</evidence>
<accession>G8QS52</accession>
<dbReference type="InterPro" id="IPR008217">
    <property type="entry name" value="Ccc1_fam"/>
</dbReference>
<dbReference type="HOGENOM" id="CLU_065373_1_0_12"/>
<dbReference type="CDD" id="cd01044">
    <property type="entry name" value="Ferritin_CCC1_N"/>
    <property type="match status" value="1"/>
</dbReference>
<dbReference type="AlphaFoldDB" id="G8QS52"/>
<dbReference type="GO" id="GO:0005384">
    <property type="term" value="F:manganese ion transmembrane transporter activity"/>
    <property type="evidence" value="ECO:0007669"/>
    <property type="project" value="InterPro"/>
</dbReference>
<dbReference type="eggNOG" id="COG1814">
    <property type="taxonomic scope" value="Bacteria"/>
</dbReference>
<dbReference type="Pfam" id="PF01988">
    <property type="entry name" value="VIT1"/>
    <property type="match status" value="1"/>
</dbReference>
<dbReference type="InterPro" id="IPR009078">
    <property type="entry name" value="Ferritin-like_SF"/>
</dbReference>
<organism evidence="6 7">
    <name type="scientific">Sphaerochaeta pleomorpha (strain ATCC BAA-1885 / DSM 22778 / Grapes)</name>
    <dbReference type="NCBI Taxonomy" id="158190"/>
    <lineage>
        <taxon>Bacteria</taxon>
        <taxon>Pseudomonadati</taxon>
        <taxon>Spirochaetota</taxon>
        <taxon>Spirochaetia</taxon>
        <taxon>Spirochaetales</taxon>
        <taxon>Sphaerochaetaceae</taxon>
        <taxon>Sphaerochaeta</taxon>
    </lineage>
</organism>
<sequence>MKERELSASTTRFLMQMQANELTEHLVYAKIANHMKNEHNKAVLLRISEEEMKHAKIWENITGQKAKPKKRKASWLHFLSYILGFTFVLKKMENGEDNASKGYSSLIDQLPEAQKIADDEKRHETELIAMLDEERLQYIGSMVLGLSDALVELSGTLAGLTFALQNTRLIALSGLITGISATLSMASSEYLSAKNSGDKNAAKSSMYTGIAYVFTVAFMVLPYLVFSSYVLALVVMMVTVVIIIMLFTYYTSVAKDLPFGKRFLEMAGISLTVAAISFCIGILVKKFLGIEI</sequence>
<keyword evidence="7" id="KW-1185">Reference proteome</keyword>
<dbReference type="KEGG" id="sgp:SpiGrapes_1090"/>
<feature type="transmembrane region" description="Helical" evidence="5">
    <location>
        <begin position="169"/>
        <end position="186"/>
    </location>
</feature>
<feature type="transmembrane region" description="Helical" evidence="5">
    <location>
        <begin position="206"/>
        <end position="225"/>
    </location>
</feature>
<dbReference type="GO" id="GO:0030026">
    <property type="term" value="P:intracellular manganese ion homeostasis"/>
    <property type="evidence" value="ECO:0007669"/>
    <property type="project" value="InterPro"/>
</dbReference>
<dbReference type="SUPFAM" id="SSF47240">
    <property type="entry name" value="Ferritin-like"/>
    <property type="match status" value="1"/>
</dbReference>
<dbReference type="EMBL" id="CP003155">
    <property type="protein sequence ID" value="AEV28913.1"/>
    <property type="molecule type" value="Genomic_DNA"/>
</dbReference>
<dbReference type="CDD" id="cd02431">
    <property type="entry name" value="Ferritin_CCC1_C"/>
    <property type="match status" value="1"/>
</dbReference>
<keyword evidence="2 5" id="KW-0812">Transmembrane</keyword>
<gene>
    <name evidence="6" type="ordered locus">SpiGrapes_1090</name>
</gene>
<feature type="transmembrane region" description="Helical" evidence="5">
    <location>
        <begin position="263"/>
        <end position="284"/>
    </location>
</feature>
<reference evidence="6 7" key="1">
    <citation type="submission" date="2011-11" db="EMBL/GenBank/DDBJ databases">
        <title>Complete sequence of Spirochaeta sp. grapes.</title>
        <authorList>
            <consortium name="US DOE Joint Genome Institute"/>
            <person name="Lucas S."/>
            <person name="Han J."/>
            <person name="Lapidus A."/>
            <person name="Cheng J.-F."/>
            <person name="Goodwin L."/>
            <person name="Pitluck S."/>
            <person name="Peters L."/>
            <person name="Ovchinnikova G."/>
            <person name="Munk A.C."/>
            <person name="Detter J.C."/>
            <person name="Han C."/>
            <person name="Tapia R."/>
            <person name="Land M."/>
            <person name="Hauser L."/>
            <person name="Kyrpides N."/>
            <person name="Ivanova N."/>
            <person name="Pagani I."/>
            <person name="Ritalahtilisa K."/>
            <person name="Loeffler F."/>
            <person name="Woyke T."/>
        </authorList>
    </citation>
    <scope>NUCLEOTIDE SEQUENCE [LARGE SCALE GENOMIC DNA]</scope>
    <source>
        <strain evidence="7">ATCC BAA-1885 / DSM 22778 / Grapes</strain>
    </source>
</reference>
<evidence type="ECO:0000256" key="3">
    <source>
        <dbReference type="ARBA" id="ARBA00022989"/>
    </source>
</evidence>
<dbReference type="RefSeq" id="WP_014269762.1">
    <property type="nucleotide sequence ID" value="NC_016633.1"/>
</dbReference>
<keyword evidence="3 5" id="KW-1133">Transmembrane helix</keyword>
<evidence type="ECO:0000313" key="7">
    <source>
        <dbReference type="Proteomes" id="UP000005632"/>
    </source>
</evidence>
<evidence type="ECO:0000313" key="6">
    <source>
        <dbReference type="EMBL" id="AEV28913.1"/>
    </source>
</evidence>
<feature type="transmembrane region" description="Helical" evidence="5">
    <location>
        <begin position="230"/>
        <end position="251"/>
    </location>
</feature>
<protein>
    <submittedName>
        <fullName evidence="6">Putative membrane protein</fullName>
    </submittedName>
</protein>
<dbReference type="STRING" id="158190.SpiGrapes_1090"/>